<dbReference type="EMBL" id="CAAALY010039381">
    <property type="protein sequence ID" value="VEL18934.1"/>
    <property type="molecule type" value="Genomic_DNA"/>
</dbReference>
<evidence type="ECO:0000313" key="10">
    <source>
        <dbReference type="EMBL" id="VEL18934.1"/>
    </source>
</evidence>
<gene>
    <name evidence="10" type="ORF">PXEA_LOCUS12374</name>
</gene>
<keyword evidence="3" id="KW-0732">Signal</keyword>
<keyword evidence="4" id="KW-0677">Repeat</keyword>
<dbReference type="GO" id="GO:0001764">
    <property type="term" value="P:neuron migration"/>
    <property type="evidence" value="ECO:0007669"/>
    <property type="project" value="UniProtKB-ARBA"/>
</dbReference>
<dbReference type="InterPro" id="IPR000742">
    <property type="entry name" value="EGF"/>
</dbReference>
<comment type="caution">
    <text evidence="10">The sequence shown here is derived from an EMBL/GenBank/DDBJ whole genome shotgun (WGS) entry which is preliminary data.</text>
</comment>
<keyword evidence="5 7" id="KW-1015">Disulfide bond</keyword>
<evidence type="ECO:0000256" key="5">
    <source>
        <dbReference type="ARBA" id="ARBA00023157"/>
    </source>
</evidence>
<dbReference type="AlphaFoldDB" id="A0A448WS96"/>
<evidence type="ECO:0000256" key="3">
    <source>
        <dbReference type="ARBA" id="ARBA00022729"/>
    </source>
</evidence>
<keyword evidence="1" id="KW-0217">Developmental protein</keyword>
<evidence type="ECO:0000256" key="1">
    <source>
        <dbReference type="ARBA" id="ARBA00022473"/>
    </source>
</evidence>
<dbReference type="SUPFAM" id="SSF57196">
    <property type="entry name" value="EGF/Laminin"/>
    <property type="match status" value="1"/>
</dbReference>
<comment type="caution">
    <text evidence="7">Lacks conserved residue(s) required for the propagation of feature annotation.</text>
</comment>
<feature type="transmembrane region" description="Helical" evidence="8">
    <location>
        <begin position="56"/>
        <end position="76"/>
    </location>
</feature>
<feature type="domain" description="EGF-like" evidence="9">
    <location>
        <begin position="9"/>
        <end position="48"/>
    </location>
</feature>
<keyword evidence="6" id="KW-0325">Glycoprotein</keyword>
<dbReference type="Pfam" id="PF00008">
    <property type="entry name" value="EGF"/>
    <property type="match status" value="1"/>
</dbReference>
<evidence type="ECO:0000256" key="8">
    <source>
        <dbReference type="SAM" id="Phobius"/>
    </source>
</evidence>
<evidence type="ECO:0000313" key="11">
    <source>
        <dbReference type="Proteomes" id="UP000784294"/>
    </source>
</evidence>
<evidence type="ECO:0000256" key="2">
    <source>
        <dbReference type="ARBA" id="ARBA00022536"/>
    </source>
</evidence>
<dbReference type="SMART" id="SM00181">
    <property type="entry name" value="EGF"/>
    <property type="match status" value="1"/>
</dbReference>
<keyword evidence="11" id="KW-1185">Reference proteome</keyword>
<dbReference type="PROSITE" id="PS00022">
    <property type="entry name" value="EGF_1"/>
    <property type="match status" value="1"/>
</dbReference>
<evidence type="ECO:0000256" key="4">
    <source>
        <dbReference type="ARBA" id="ARBA00022737"/>
    </source>
</evidence>
<dbReference type="OrthoDB" id="6130531at2759"/>
<proteinExistence type="predicted"/>
<dbReference type="GO" id="GO:0048667">
    <property type="term" value="P:cell morphogenesis involved in neuron differentiation"/>
    <property type="evidence" value="ECO:0007669"/>
    <property type="project" value="UniProtKB-ARBA"/>
</dbReference>
<organism evidence="10 11">
    <name type="scientific">Protopolystoma xenopodis</name>
    <dbReference type="NCBI Taxonomy" id="117903"/>
    <lineage>
        <taxon>Eukaryota</taxon>
        <taxon>Metazoa</taxon>
        <taxon>Spiralia</taxon>
        <taxon>Lophotrochozoa</taxon>
        <taxon>Platyhelminthes</taxon>
        <taxon>Monogenea</taxon>
        <taxon>Polyopisthocotylea</taxon>
        <taxon>Polystomatidea</taxon>
        <taxon>Polystomatidae</taxon>
        <taxon>Protopolystoma</taxon>
    </lineage>
</organism>
<dbReference type="FunFam" id="2.10.25.10:FF:000172">
    <property type="entry name" value="FAT atypical cadherin 3"/>
    <property type="match status" value="1"/>
</dbReference>
<name>A0A448WS96_9PLAT</name>
<dbReference type="GO" id="GO:0043005">
    <property type="term" value="C:neuron projection"/>
    <property type="evidence" value="ECO:0007669"/>
    <property type="project" value="UniProtKB-ARBA"/>
</dbReference>
<dbReference type="GO" id="GO:0048646">
    <property type="term" value="P:anatomical structure formation involved in morphogenesis"/>
    <property type="evidence" value="ECO:0007669"/>
    <property type="project" value="UniProtKB-ARBA"/>
</dbReference>
<dbReference type="Gene3D" id="2.10.25.10">
    <property type="entry name" value="Laminin"/>
    <property type="match status" value="1"/>
</dbReference>
<dbReference type="GO" id="GO:0009887">
    <property type="term" value="P:animal organ morphogenesis"/>
    <property type="evidence" value="ECO:0007669"/>
    <property type="project" value="UniProtKB-ARBA"/>
</dbReference>
<evidence type="ECO:0000259" key="9">
    <source>
        <dbReference type="PROSITE" id="PS50026"/>
    </source>
</evidence>
<dbReference type="Proteomes" id="UP000784294">
    <property type="component" value="Unassembled WGS sequence"/>
</dbReference>
<reference evidence="10" key="1">
    <citation type="submission" date="2018-11" db="EMBL/GenBank/DDBJ databases">
        <authorList>
            <consortium name="Pathogen Informatics"/>
        </authorList>
    </citation>
    <scope>NUCLEOTIDE SEQUENCE</scope>
</reference>
<evidence type="ECO:0000256" key="7">
    <source>
        <dbReference type="PROSITE-ProRule" id="PRU00076"/>
    </source>
</evidence>
<keyword evidence="8" id="KW-0812">Transmembrane</keyword>
<dbReference type="PROSITE" id="PS01186">
    <property type="entry name" value="EGF_2"/>
    <property type="match status" value="1"/>
</dbReference>
<feature type="disulfide bond" evidence="7">
    <location>
        <begin position="38"/>
        <end position="47"/>
    </location>
</feature>
<dbReference type="GO" id="GO:0016358">
    <property type="term" value="P:dendrite development"/>
    <property type="evidence" value="ECO:0007669"/>
    <property type="project" value="UniProtKB-ARBA"/>
</dbReference>
<keyword evidence="2 7" id="KW-0245">EGF-like domain</keyword>
<sequence>MLSANRCFIQAACSLRPCLNDGACRLVSTDSRGYQCTCTGGFTGANCELAILEAGIGAGAIAAIIILLLLLIGTVFTL</sequence>
<evidence type="ECO:0000256" key="6">
    <source>
        <dbReference type="ARBA" id="ARBA00023180"/>
    </source>
</evidence>
<keyword evidence="8" id="KW-0472">Membrane</keyword>
<protein>
    <recommendedName>
        <fullName evidence="9">EGF-like domain-containing protein</fullName>
    </recommendedName>
</protein>
<accession>A0A448WS96</accession>
<keyword evidence="8" id="KW-1133">Transmembrane helix</keyword>
<dbReference type="PROSITE" id="PS50026">
    <property type="entry name" value="EGF_3"/>
    <property type="match status" value="1"/>
</dbReference>